<sequence length="100" mass="11489">MSVALESLETAKNLQLCTMEHPIVCKCEDQNYEPEVDNSDGLFQKMNSFICKFSAKDFWDFIYVQEKKLELLRLVLPKGRRDYANPHKYFGGNFKGSSGG</sequence>
<name>A0ABD1UPL2_9LAMI</name>
<evidence type="ECO:0000313" key="1">
    <source>
        <dbReference type="EMBL" id="KAL2526982.1"/>
    </source>
</evidence>
<keyword evidence="2" id="KW-1185">Reference proteome</keyword>
<organism evidence="1 2">
    <name type="scientific">Abeliophyllum distichum</name>
    <dbReference type="NCBI Taxonomy" id="126358"/>
    <lineage>
        <taxon>Eukaryota</taxon>
        <taxon>Viridiplantae</taxon>
        <taxon>Streptophyta</taxon>
        <taxon>Embryophyta</taxon>
        <taxon>Tracheophyta</taxon>
        <taxon>Spermatophyta</taxon>
        <taxon>Magnoliopsida</taxon>
        <taxon>eudicotyledons</taxon>
        <taxon>Gunneridae</taxon>
        <taxon>Pentapetalae</taxon>
        <taxon>asterids</taxon>
        <taxon>lamiids</taxon>
        <taxon>Lamiales</taxon>
        <taxon>Oleaceae</taxon>
        <taxon>Forsythieae</taxon>
        <taxon>Abeliophyllum</taxon>
    </lineage>
</organism>
<gene>
    <name evidence="1" type="ORF">Adt_12036</name>
</gene>
<evidence type="ECO:0000313" key="2">
    <source>
        <dbReference type="Proteomes" id="UP001604336"/>
    </source>
</evidence>
<reference evidence="2" key="1">
    <citation type="submission" date="2024-07" db="EMBL/GenBank/DDBJ databases">
        <title>Two chromosome-level genome assemblies of Korean endemic species Abeliophyllum distichum and Forsythia ovata (Oleaceae).</title>
        <authorList>
            <person name="Jang H."/>
        </authorList>
    </citation>
    <scope>NUCLEOTIDE SEQUENCE [LARGE SCALE GENOMIC DNA]</scope>
</reference>
<dbReference type="EMBL" id="JBFOLK010000003">
    <property type="protein sequence ID" value="KAL2526982.1"/>
    <property type="molecule type" value="Genomic_DNA"/>
</dbReference>
<comment type="caution">
    <text evidence="1">The sequence shown here is derived from an EMBL/GenBank/DDBJ whole genome shotgun (WGS) entry which is preliminary data.</text>
</comment>
<accession>A0ABD1UPL2</accession>
<dbReference type="AlphaFoldDB" id="A0ABD1UPL2"/>
<protein>
    <submittedName>
        <fullName evidence="1">FRIGIDA-like protein</fullName>
    </submittedName>
</protein>
<proteinExistence type="predicted"/>
<dbReference type="Proteomes" id="UP001604336">
    <property type="component" value="Unassembled WGS sequence"/>
</dbReference>